<keyword evidence="2" id="KW-1185">Reference proteome</keyword>
<evidence type="ECO:0000313" key="2">
    <source>
        <dbReference type="Proteomes" id="UP000828390"/>
    </source>
</evidence>
<dbReference type="AlphaFoldDB" id="A0A9D4CJZ5"/>
<reference evidence="1" key="2">
    <citation type="submission" date="2020-11" db="EMBL/GenBank/DDBJ databases">
        <authorList>
            <person name="McCartney M.A."/>
            <person name="Auch B."/>
            <person name="Kono T."/>
            <person name="Mallez S."/>
            <person name="Becker A."/>
            <person name="Gohl D.M."/>
            <person name="Silverstein K.A.T."/>
            <person name="Koren S."/>
            <person name="Bechman K.B."/>
            <person name="Herman A."/>
            <person name="Abrahante J.E."/>
            <person name="Garbe J."/>
        </authorList>
    </citation>
    <scope>NUCLEOTIDE SEQUENCE</scope>
    <source>
        <strain evidence="1">Duluth1</strain>
        <tissue evidence="1">Whole animal</tissue>
    </source>
</reference>
<protein>
    <submittedName>
        <fullName evidence="1">Uncharacterized protein</fullName>
    </submittedName>
</protein>
<evidence type="ECO:0000313" key="1">
    <source>
        <dbReference type="EMBL" id="KAH3725601.1"/>
    </source>
</evidence>
<name>A0A9D4CJZ5_DREPO</name>
<comment type="caution">
    <text evidence="1">The sequence shown here is derived from an EMBL/GenBank/DDBJ whole genome shotgun (WGS) entry which is preliminary data.</text>
</comment>
<gene>
    <name evidence="1" type="ORF">DPMN_051447</name>
</gene>
<dbReference type="Proteomes" id="UP000828390">
    <property type="component" value="Unassembled WGS sequence"/>
</dbReference>
<sequence>MGRCTCEYSVAPERPVLSAFKPHFPRLRLIHCSHAVFQGWLVDLVNKFGSLDGFHILLERFTTGPALSVSVIAALIK</sequence>
<reference evidence="1" key="1">
    <citation type="journal article" date="2019" name="bioRxiv">
        <title>The Genome of the Zebra Mussel, Dreissena polymorpha: A Resource for Invasive Species Research.</title>
        <authorList>
            <person name="McCartney M.A."/>
            <person name="Auch B."/>
            <person name="Kono T."/>
            <person name="Mallez S."/>
            <person name="Zhang Y."/>
            <person name="Obille A."/>
            <person name="Becker A."/>
            <person name="Abrahante J.E."/>
            <person name="Garbe J."/>
            <person name="Badalamenti J.P."/>
            <person name="Herman A."/>
            <person name="Mangelson H."/>
            <person name="Liachko I."/>
            <person name="Sullivan S."/>
            <person name="Sone E.D."/>
            <person name="Koren S."/>
            <person name="Silverstein K.A.T."/>
            <person name="Beckman K.B."/>
            <person name="Gohl D.M."/>
        </authorList>
    </citation>
    <scope>NUCLEOTIDE SEQUENCE</scope>
    <source>
        <strain evidence="1">Duluth1</strain>
        <tissue evidence="1">Whole animal</tissue>
    </source>
</reference>
<organism evidence="1 2">
    <name type="scientific">Dreissena polymorpha</name>
    <name type="common">Zebra mussel</name>
    <name type="synonym">Mytilus polymorpha</name>
    <dbReference type="NCBI Taxonomy" id="45954"/>
    <lineage>
        <taxon>Eukaryota</taxon>
        <taxon>Metazoa</taxon>
        <taxon>Spiralia</taxon>
        <taxon>Lophotrochozoa</taxon>
        <taxon>Mollusca</taxon>
        <taxon>Bivalvia</taxon>
        <taxon>Autobranchia</taxon>
        <taxon>Heteroconchia</taxon>
        <taxon>Euheterodonta</taxon>
        <taxon>Imparidentia</taxon>
        <taxon>Neoheterodontei</taxon>
        <taxon>Myida</taxon>
        <taxon>Dreissenoidea</taxon>
        <taxon>Dreissenidae</taxon>
        <taxon>Dreissena</taxon>
    </lineage>
</organism>
<accession>A0A9D4CJZ5</accession>
<dbReference type="EMBL" id="JAIWYP010000012">
    <property type="protein sequence ID" value="KAH3725601.1"/>
    <property type="molecule type" value="Genomic_DNA"/>
</dbReference>
<proteinExistence type="predicted"/>